<evidence type="ECO:0000313" key="8">
    <source>
        <dbReference type="EMBL" id="BBO85744.1"/>
    </source>
</evidence>
<sequence length="442" mass="47810">MLRFNQMIPMAFLAKVLPFIFFTVSCDLQQETPPPPSVPEVAAVTVQFQKVMLTTELPGRTSAYRSAEIRPQVSGLLQKRRFTEGSDVKAGQVLYRIDPAPFRASVDNAAGNLSAMRKTADQARAALKASIADVARAQATLELAQANRQRYEASYKEKVVSTIQRDQYVTEAKTAEAALRAAEAQVESRRESVAAAEATNEQAQAALKTARINLGYTDITAPISGRIGRSNVTEGAILTAYQAAAMATIQQLDPIYVDVPQSTTELLRLKKRVKDGHLDQDGADQQTVKIILEDDTLYPQEGILQFSEVTVNPSTGSVILRVVVPNPDGVLLPGMFVRAVVKEGVKQQAMLIPQQGVSRDHKGNPTALIVDAENKVESRILTLDRAIGDKWLVSSGLTPGDRVIVEGMLMLQPGTTVKVIPFDEETSEPGSASESDSQPGGA</sequence>
<dbReference type="InterPro" id="IPR058626">
    <property type="entry name" value="MdtA-like_b-barrel"/>
</dbReference>
<feature type="region of interest" description="Disordered" evidence="4">
    <location>
        <begin position="423"/>
        <end position="442"/>
    </location>
</feature>
<dbReference type="Proteomes" id="UP000425960">
    <property type="component" value="Chromosome"/>
</dbReference>
<dbReference type="InterPro" id="IPR058627">
    <property type="entry name" value="MdtA-like_C"/>
</dbReference>
<dbReference type="GO" id="GO:0046677">
    <property type="term" value="P:response to antibiotic"/>
    <property type="evidence" value="ECO:0007669"/>
    <property type="project" value="TreeGrafter"/>
</dbReference>
<dbReference type="PANTHER" id="PTHR30158:SF3">
    <property type="entry name" value="MULTIDRUG EFFLUX PUMP SUBUNIT ACRA-RELATED"/>
    <property type="match status" value="1"/>
</dbReference>
<dbReference type="Gene3D" id="2.40.30.170">
    <property type="match status" value="1"/>
</dbReference>
<evidence type="ECO:0000256" key="3">
    <source>
        <dbReference type="SAM" id="Coils"/>
    </source>
</evidence>
<evidence type="ECO:0000313" key="9">
    <source>
        <dbReference type="Proteomes" id="UP000425960"/>
    </source>
</evidence>
<dbReference type="SUPFAM" id="SSF111369">
    <property type="entry name" value="HlyD-like secretion proteins"/>
    <property type="match status" value="2"/>
</dbReference>
<comment type="subcellular location">
    <subcellularLocation>
        <location evidence="1">Cell envelope</location>
    </subcellularLocation>
</comment>
<dbReference type="EMBL" id="AP021876">
    <property type="protein sequence ID" value="BBO85744.1"/>
    <property type="molecule type" value="Genomic_DNA"/>
</dbReference>
<dbReference type="NCBIfam" id="TIGR01730">
    <property type="entry name" value="RND_mfp"/>
    <property type="match status" value="1"/>
</dbReference>
<dbReference type="Pfam" id="PF25944">
    <property type="entry name" value="Beta-barrel_RND"/>
    <property type="match status" value="1"/>
</dbReference>
<feature type="coiled-coil region" evidence="3">
    <location>
        <begin position="134"/>
        <end position="213"/>
    </location>
</feature>
<accession>A0A5K8A028</accession>
<name>A0A5K8A028_9BACT</name>
<feature type="domain" description="Multidrug resistance protein MdtA-like beta-barrel" evidence="6">
    <location>
        <begin position="254"/>
        <end position="344"/>
    </location>
</feature>
<evidence type="ECO:0000256" key="1">
    <source>
        <dbReference type="ARBA" id="ARBA00004196"/>
    </source>
</evidence>
<evidence type="ECO:0000259" key="6">
    <source>
        <dbReference type="Pfam" id="PF25944"/>
    </source>
</evidence>
<dbReference type="Gene3D" id="2.40.50.100">
    <property type="match status" value="2"/>
</dbReference>
<organism evidence="8 9">
    <name type="scientific">Desulfosarcina ovata subsp. sediminis</name>
    <dbReference type="NCBI Taxonomy" id="885957"/>
    <lineage>
        <taxon>Bacteria</taxon>
        <taxon>Pseudomonadati</taxon>
        <taxon>Thermodesulfobacteriota</taxon>
        <taxon>Desulfobacteria</taxon>
        <taxon>Desulfobacterales</taxon>
        <taxon>Desulfosarcinaceae</taxon>
        <taxon>Desulfosarcina</taxon>
    </lineage>
</organism>
<evidence type="ECO:0000256" key="2">
    <source>
        <dbReference type="ARBA" id="ARBA00009477"/>
    </source>
</evidence>
<dbReference type="KEGG" id="dov:DSCO28_63100"/>
<evidence type="ECO:0000259" key="7">
    <source>
        <dbReference type="Pfam" id="PF25967"/>
    </source>
</evidence>
<dbReference type="Pfam" id="PF25917">
    <property type="entry name" value="BSH_RND"/>
    <property type="match status" value="1"/>
</dbReference>
<dbReference type="GO" id="GO:0005886">
    <property type="term" value="C:plasma membrane"/>
    <property type="evidence" value="ECO:0007669"/>
    <property type="project" value="UniProtKB-SubCell"/>
</dbReference>
<dbReference type="InterPro" id="IPR058625">
    <property type="entry name" value="MdtA-like_BSH"/>
</dbReference>
<dbReference type="Gene3D" id="2.40.420.20">
    <property type="match status" value="1"/>
</dbReference>
<dbReference type="AlphaFoldDB" id="A0A5K8A028"/>
<feature type="domain" description="Multidrug resistance protein MdtA-like C-terminal permuted SH3" evidence="7">
    <location>
        <begin position="348"/>
        <end position="408"/>
    </location>
</feature>
<keyword evidence="3" id="KW-0175">Coiled coil</keyword>
<dbReference type="GO" id="GO:0022857">
    <property type="term" value="F:transmembrane transporter activity"/>
    <property type="evidence" value="ECO:0007669"/>
    <property type="project" value="InterPro"/>
</dbReference>
<dbReference type="PROSITE" id="PS51257">
    <property type="entry name" value="PROKAR_LIPOPROTEIN"/>
    <property type="match status" value="1"/>
</dbReference>
<feature type="compositionally biased region" description="Polar residues" evidence="4">
    <location>
        <begin position="428"/>
        <end position="442"/>
    </location>
</feature>
<evidence type="ECO:0000256" key="4">
    <source>
        <dbReference type="SAM" id="MobiDB-lite"/>
    </source>
</evidence>
<evidence type="ECO:0000259" key="5">
    <source>
        <dbReference type="Pfam" id="PF25917"/>
    </source>
</evidence>
<feature type="domain" description="Multidrug resistance protein MdtA-like barrel-sandwich hybrid" evidence="5">
    <location>
        <begin position="65"/>
        <end position="250"/>
    </location>
</feature>
<dbReference type="InterPro" id="IPR006143">
    <property type="entry name" value="RND_pump_MFP"/>
</dbReference>
<reference evidence="8 9" key="1">
    <citation type="submission" date="2019-11" db="EMBL/GenBank/DDBJ databases">
        <title>Comparative genomics of hydrocarbon-degrading Desulfosarcina strains.</title>
        <authorList>
            <person name="Watanabe M."/>
            <person name="Kojima H."/>
            <person name="Fukui M."/>
        </authorList>
    </citation>
    <scope>NUCLEOTIDE SEQUENCE [LARGE SCALE GENOMIC DNA]</scope>
    <source>
        <strain evidence="8 9">28bB2T</strain>
    </source>
</reference>
<gene>
    <name evidence="8" type="ORF">DSCO28_63100</name>
</gene>
<dbReference type="FunFam" id="2.40.420.20:FF:000001">
    <property type="entry name" value="Efflux RND transporter periplasmic adaptor subunit"/>
    <property type="match status" value="1"/>
</dbReference>
<dbReference type="RefSeq" id="WP_173179984.1">
    <property type="nucleotide sequence ID" value="NZ_AP021876.1"/>
</dbReference>
<protein>
    <submittedName>
        <fullName evidence="8">MexX family efflux pump subunit</fullName>
    </submittedName>
</protein>
<dbReference type="PANTHER" id="PTHR30158">
    <property type="entry name" value="ACRA/E-RELATED COMPONENT OF DRUG EFFLUX TRANSPORTER"/>
    <property type="match status" value="1"/>
</dbReference>
<proteinExistence type="inferred from homology"/>
<comment type="similarity">
    <text evidence="2">Belongs to the membrane fusion protein (MFP) (TC 8.A.1) family.</text>
</comment>
<dbReference type="Pfam" id="PF25967">
    <property type="entry name" value="RND-MFP_C"/>
    <property type="match status" value="1"/>
</dbReference>